<keyword evidence="4" id="KW-0276">Fatty acid metabolism</keyword>
<dbReference type="HOGENOM" id="CLU_099370_1_1_6"/>
<dbReference type="Proteomes" id="UP000008632">
    <property type="component" value="Chromosome"/>
</dbReference>
<keyword evidence="3" id="KW-0443">Lipid metabolism</keyword>
<dbReference type="GO" id="GO:0008770">
    <property type="term" value="F:[acyl-carrier-protein] phosphodiesterase activity"/>
    <property type="evidence" value="ECO:0007669"/>
    <property type="project" value="InterPro"/>
</dbReference>
<evidence type="ECO:0000256" key="3">
    <source>
        <dbReference type="ARBA" id="ARBA00023098"/>
    </source>
</evidence>
<keyword evidence="2" id="KW-0378">Hydrolase</keyword>
<dbReference type="eggNOG" id="COG3124">
    <property type="taxonomic scope" value="Bacteria"/>
</dbReference>
<dbReference type="EMBL" id="CP002446">
    <property type="protein sequence ID" value="ADV28514.1"/>
    <property type="molecule type" value="Genomic_DNA"/>
</dbReference>
<accession>E6WW23</accession>
<evidence type="ECO:0000313" key="6">
    <source>
        <dbReference type="Proteomes" id="UP000008632"/>
    </source>
</evidence>
<evidence type="ECO:0000313" key="5">
    <source>
        <dbReference type="EMBL" id="ADV28514.1"/>
    </source>
</evidence>
<sequence>MNYLAHLHLAAPDPEAMLGALLGDFVFGLAALADYSAVERREILVHRRIDRYTDDHPVVTGARALFAPGLRRYAGIALDVYYDHLLARSWERHSHEPLDHFTARFYQHLLAQRARLPGRLQDLAPRIAAHDWLGSYRQRGNVDLAVTRIATRLSRNGERLVACLDDLRRHEKAIDAGFEAFFPQLQAYTVQARASLVEAGAGS</sequence>
<keyword evidence="4" id="KW-0275">Fatty acid biosynthesis</keyword>
<name>E6WW23_PSEUU</name>
<dbReference type="AlphaFoldDB" id="E6WW23"/>
<dbReference type="Pfam" id="PF04336">
    <property type="entry name" value="ACP_PD"/>
    <property type="match status" value="1"/>
</dbReference>
<evidence type="ECO:0008006" key="7">
    <source>
        <dbReference type="Google" id="ProtNLM"/>
    </source>
</evidence>
<proteinExistence type="predicted"/>
<organism evidence="5 6">
    <name type="scientific">Pseudoxanthomonas suwonensis (strain 11-1)</name>
    <dbReference type="NCBI Taxonomy" id="743721"/>
    <lineage>
        <taxon>Bacteria</taxon>
        <taxon>Pseudomonadati</taxon>
        <taxon>Pseudomonadota</taxon>
        <taxon>Gammaproteobacteria</taxon>
        <taxon>Lysobacterales</taxon>
        <taxon>Lysobacteraceae</taxon>
        <taxon>Pseudoxanthomonas</taxon>
    </lineage>
</organism>
<dbReference type="InterPro" id="IPR007431">
    <property type="entry name" value="ACP_PD"/>
</dbReference>
<keyword evidence="1" id="KW-0444">Lipid biosynthesis</keyword>
<keyword evidence="6" id="KW-1185">Reference proteome</keyword>
<evidence type="ECO:0000256" key="1">
    <source>
        <dbReference type="ARBA" id="ARBA00022516"/>
    </source>
</evidence>
<dbReference type="PIRSF" id="PIRSF011489">
    <property type="entry name" value="DUF479"/>
    <property type="match status" value="1"/>
</dbReference>
<dbReference type="GO" id="GO:0006633">
    <property type="term" value="P:fatty acid biosynthetic process"/>
    <property type="evidence" value="ECO:0007669"/>
    <property type="project" value="UniProtKB-KW"/>
</dbReference>
<evidence type="ECO:0000256" key="2">
    <source>
        <dbReference type="ARBA" id="ARBA00022801"/>
    </source>
</evidence>
<dbReference type="PANTHER" id="PTHR38764">
    <property type="entry name" value="ACYL CARRIER PROTEIN PHOSPHODIESTERASE"/>
    <property type="match status" value="1"/>
</dbReference>
<gene>
    <name evidence="5" type="ordered locus">Psesu_2686</name>
</gene>
<dbReference type="KEGG" id="psu:Psesu_2686"/>
<dbReference type="RefSeq" id="WP_013536340.1">
    <property type="nucleotide sequence ID" value="NC_014924.1"/>
</dbReference>
<protein>
    <recommendedName>
        <fullName evidence="7">ACP phosphodiesterase</fullName>
    </recommendedName>
</protein>
<dbReference type="STRING" id="743721.Psesu_2686"/>
<reference evidence="5 6" key="1">
    <citation type="submission" date="2011-01" db="EMBL/GenBank/DDBJ databases">
        <title>Complete sequence of Pseudoxanthomonas suwonensis 11-1.</title>
        <authorList>
            <consortium name="US DOE Joint Genome Institute"/>
            <person name="Lucas S."/>
            <person name="Copeland A."/>
            <person name="Lapidus A."/>
            <person name="Cheng J.-F."/>
            <person name="Goodwin L."/>
            <person name="Pitluck S."/>
            <person name="Teshima H."/>
            <person name="Detter J.C."/>
            <person name="Han C."/>
            <person name="Tapia R."/>
            <person name="Land M."/>
            <person name="Hauser L."/>
            <person name="Kyrpides N."/>
            <person name="Ivanova N."/>
            <person name="Ovchinnikova G."/>
            <person name="Siebers A.K."/>
            <person name="Allgaier M."/>
            <person name="Thelen M.P."/>
            <person name="Hugenholtz P."/>
            <person name="Gladden J."/>
            <person name="Woyke T."/>
        </authorList>
    </citation>
    <scope>NUCLEOTIDE SEQUENCE [LARGE SCALE GENOMIC DNA]</scope>
    <source>
        <strain evidence="6">11-1</strain>
    </source>
</reference>
<dbReference type="PANTHER" id="PTHR38764:SF1">
    <property type="entry name" value="ACYL CARRIER PROTEIN PHOSPHODIESTERASE"/>
    <property type="match status" value="1"/>
</dbReference>
<dbReference type="OrthoDB" id="8442777at2"/>
<evidence type="ECO:0000256" key="4">
    <source>
        <dbReference type="ARBA" id="ARBA00023160"/>
    </source>
</evidence>